<proteinExistence type="predicted"/>
<dbReference type="EMBL" id="CYRY02032817">
    <property type="protein sequence ID" value="VCX10236.1"/>
    <property type="molecule type" value="Genomic_DNA"/>
</dbReference>
<sequence length="41" mass="4498">MRPKVLKSASESVLQLITGRQRSETATGTLRAMSHPCQDGR</sequence>
<evidence type="ECO:0000256" key="1">
    <source>
        <dbReference type="SAM" id="MobiDB-lite"/>
    </source>
</evidence>
<keyword evidence="3" id="KW-1185">Reference proteome</keyword>
<protein>
    <submittedName>
        <fullName evidence="2">Uncharacterized protein</fullName>
    </submittedName>
</protein>
<evidence type="ECO:0000313" key="2">
    <source>
        <dbReference type="EMBL" id="VCX10236.1"/>
    </source>
</evidence>
<organism evidence="2 3">
    <name type="scientific">Gulo gulo</name>
    <name type="common">Wolverine</name>
    <name type="synonym">Gluton</name>
    <dbReference type="NCBI Taxonomy" id="48420"/>
    <lineage>
        <taxon>Eukaryota</taxon>
        <taxon>Metazoa</taxon>
        <taxon>Chordata</taxon>
        <taxon>Craniata</taxon>
        <taxon>Vertebrata</taxon>
        <taxon>Euteleostomi</taxon>
        <taxon>Mammalia</taxon>
        <taxon>Eutheria</taxon>
        <taxon>Laurasiatheria</taxon>
        <taxon>Carnivora</taxon>
        <taxon>Caniformia</taxon>
        <taxon>Musteloidea</taxon>
        <taxon>Mustelidae</taxon>
        <taxon>Guloninae</taxon>
        <taxon>Gulo</taxon>
    </lineage>
</organism>
<accession>A0A9X9M048</accession>
<reference evidence="2 3" key="1">
    <citation type="submission" date="2018-10" db="EMBL/GenBank/DDBJ databases">
        <authorList>
            <person name="Ekblom R."/>
            <person name="Jareborg N."/>
        </authorList>
    </citation>
    <scope>NUCLEOTIDE SEQUENCE [LARGE SCALE GENOMIC DNA]</scope>
    <source>
        <tissue evidence="2">Muscle</tissue>
    </source>
</reference>
<comment type="caution">
    <text evidence="2">The sequence shown here is derived from an EMBL/GenBank/DDBJ whole genome shotgun (WGS) entry which is preliminary data.</text>
</comment>
<feature type="region of interest" description="Disordered" evidence="1">
    <location>
        <begin position="20"/>
        <end position="41"/>
    </location>
</feature>
<dbReference type="Proteomes" id="UP000269945">
    <property type="component" value="Unassembled WGS sequence"/>
</dbReference>
<name>A0A9X9M048_GULGU</name>
<gene>
    <name evidence="2" type="ORF">BN2614_LOCUS2</name>
</gene>
<evidence type="ECO:0000313" key="3">
    <source>
        <dbReference type="Proteomes" id="UP000269945"/>
    </source>
</evidence>
<dbReference type="AlphaFoldDB" id="A0A9X9M048"/>